<dbReference type="Proteomes" id="UP000280228">
    <property type="component" value="Chromosome"/>
</dbReference>
<dbReference type="Proteomes" id="UP000268436">
    <property type="component" value="Unassembled WGS sequence"/>
</dbReference>
<evidence type="ECO:0000256" key="1">
    <source>
        <dbReference type="SAM" id="Phobius"/>
    </source>
</evidence>
<dbReference type="EMBL" id="CP034662">
    <property type="protein sequence ID" value="AZQ92951.1"/>
    <property type="molecule type" value="Genomic_DNA"/>
</dbReference>
<keyword evidence="1" id="KW-0812">Transmembrane</keyword>
<evidence type="ECO:0000313" key="5">
    <source>
        <dbReference type="Proteomes" id="UP000280228"/>
    </source>
</evidence>
<name>A0A3Q9GFG9_MORCA</name>
<accession>A0A3Q9GFG9</accession>
<organism evidence="2 5">
    <name type="scientific">Moraxella catarrhalis</name>
    <name type="common">Branhamella catarrhalis</name>
    <dbReference type="NCBI Taxonomy" id="480"/>
    <lineage>
        <taxon>Bacteria</taxon>
        <taxon>Pseudomonadati</taxon>
        <taxon>Pseudomonadota</taxon>
        <taxon>Gammaproteobacteria</taxon>
        <taxon>Moraxellales</taxon>
        <taxon>Moraxellaceae</taxon>
        <taxon>Moraxella</taxon>
    </lineage>
</organism>
<keyword evidence="4" id="KW-1185">Reference proteome</keyword>
<reference evidence="4 5" key="1">
    <citation type="submission" date="2018-12" db="EMBL/GenBank/DDBJ databases">
        <title>Persistence of Moraxella catarrhalis in Chronic Obstructive Pulmonary Disease and Regulation of the Hag/MID Adhesin.</title>
        <authorList>
            <person name="Murphy T."/>
            <person name="Zhao X."/>
            <person name="Vyas G."/>
            <person name="Aluvathingal J."/>
            <person name="Nadendla S."/>
            <person name="Tallon L."/>
            <person name="Tettelin H."/>
        </authorList>
    </citation>
    <scope>NUCLEOTIDE SEQUENCE [LARGE SCALE GENOMIC DNA]</scope>
    <source>
        <strain evidence="3 4">173P27B1</strain>
        <strain evidence="2 5">46P58B1</strain>
    </source>
</reference>
<dbReference type="AlphaFoldDB" id="A0A3Q9GFG9"/>
<sequence>MIKASLSTNLNEPPFLGQFGGFYCPLAIQMVAKFVKIRHYYRSKIKLGYFANPP</sequence>
<evidence type="ECO:0000313" key="3">
    <source>
        <dbReference type="EMBL" id="RUO17860.1"/>
    </source>
</evidence>
<feature type="transmembrane region" description="Helical" evidence="1">
    <location>
        <begin position="15"/>
        <end position="35"/>
    </location>
</feature>
<keyword evidence="1" id="KW-0472">Membrane</keyword>
<evidence type="ECO:0000313" key="4">
    <source>
        <dbReference type="Proteomes" id="UP000268436"/>
    </source>
</evidence>
<keyword evidence="1" id="KW-1133">Transmembrane helix</keyword>
<proteinExistence type="predicted"/>
<evidence type="ECO:0000313" key="2">
    <source>
        <dbReference type="EMBL" id="AZQ92951.1"/>
    </source>
</evidence>
<protein>
    <submittedName>
        <fullName evidence="2">Uncharacterized protein</fullName>
    </submittedName>
</protein>
<gene>
    <name evidence="2" type="ORF">EJK53_1129</name>
    <name evidence="3" type="ORF">EJK54_1564</name>
</gene>
<dbReference type="EMBL" id="RYER01000001">
    <property type="protein sequence ID" value="RUO17860.1"/>
    <property type="molecule type" value="Genomic_DNA"/>
</dbReference>